<proteinExistence type="predicted"/>
<reference evidence="1 2" key="1">
    <citation type="submission" date="2019-12" db="EMBL/GenBank/DDBJ databases">
        <title>Novel species isolated from a subtropical stream in China.</title>
        <authorList>
            <person name="Lu H."/>
        </authorList>
    </citation>
    <scope>NUCLEOTIDE SEQUENCE [LARGE SCALE GENOMIC DNA]</scope>
    <source>
        <strain evidence="1 2">FT94W</strain>
    </source>
</reference>
<organism evidence="1 2">
    <name type="scientific">Duganella lactea</name>
    <dbReference type="NCBI Taxonomy" id="2692173"/>
    <lineage>
        <taxon>Bacteria</taxon>
        <taxon>Pseudomonadati</taxon>
        <taxon>Pseudomonadota</taxon>
        <taxon>Betaproteobacteria</taxon>
        <taxon>Burkholderiales</taxon>
        <taxon>Oxalobacteraceae</taxon>
        <taxon>Telluria group</taxon>
        <taxon>Duganella</taxon>
    </lineage>
</organism>
<accession>A0ABW9VB03</accession>
<evidence type="ECO:0000313" key="2">
    <source>
        <dbReference type="Proteomes" id="UP000449678"/>
    </source>
</evidence>
<gene>
    <name evidence="1" type="ORF">GTP38_21010</name>
</gene>
<name>A0ABW9VB03_9BURK</name>
<evidence type="ECO:0000313" key="1">
    <source>
        <dbReference type="EMBL" id="MYM36816.1"/>
    </source>
</evidence>
<comment type="caution">
    <text evidence="1">The sequence shown here is derived from an EMBL/GenBank/DDBJ whole genome shotgun (WGS) entry which is preliminary data.</text>
</comment>
<protein>
    <submittedName>
        <fullName evidence="1">Uncharacterized protein</fullName>
    </submittedName>
</protein>
<dbReference type="EMBL" id="WWCO01000018">
    <property type="protein sequence ID" value="MYM36816.1"/>
    <property type="molecule type" value="Genomic_DNA"/>
</dbReference>
<keyword evidence="2" id="KW-1185">Reference proteome</keyword>
<dbReference type="Proteomes" id="UP000449678">
    <property type="component" value="Unassembled WGS sequence"/>
</dbReference>
<sequence>MNDRPSEPVQETMSDEDFAMIVQEMITPPRLLRRTRPSHCGHQQISRLSAQLWANPE</sequence>
<dbReference type="RefSeq" id="WP_160992167.1">
    <property type="nucleotide sequence ID" value="NZ_WWCO01000018.1"/>
</dbReference>